<proteinExistence type="predicted"/>
<gene>
    <name evidence="1" type="ORF">UABAM_03032</name>
</gene>
<keyword evidence="2" id="KW-1185">Reference proteome</keyword>
<organism evidence="1 2">
    <name type="scientific">Uabimicrobium amorphum</name>
    <dbReference type="NCBI Taxonomy" id="2596890"/>
    <lineage>
        <taxon>Bacteria</taxon>
        <taxon>Pseudomonadati</taxon>
        <taxon>Planctomycetota</taxon>
        <taxon>Candidatus Uabimicrobiia</taxon>
        <taxon>Candidatus Uabimicrobiales</taxon>
        <taxon>Candidatus Uabimicrobiaceae</taxon>
        <taxon>Candidatus Uabimicrobium</taxon>
    </lineage>
</organism>
<dbReference type="KEGG" id="uam:UABAM_03032"/>
<dbReference type="Proteomes" id="UP000326354">
    <property type="component" value="Chromosome"/>
</dbReference>
<reference evidence="1 2" key="1">
    <citation type="submission" date="2019-08" db="EMBL/GenBank/DDBJ databases">
        <title>Complete genome sequence of Candidatus Uab amorphum.</title>
        <authorList>
            <person name="Shiratori T."/>
            <person name="Suzuki S."/>
            <person name="Kakizawa Y."/>
            <person name="Ishida K."/>
        </authorList>
    </citation>
    <scope>NUCLEOTIDE SEQUENCE [LARGE SCALE GENOMIC DNA]</scope>
    <source>
        <strain evidence="1 2">SRT547</strain>
    </source>
</reference>
<evidence type="ECO:0000313" key="1">
    <source>
        <dbReference type="EMBL" id="BBM84671.1"/>
    </source>
</evidence>
<dbReference type="EMBL" id="AP019860">
    <property type="protein sequence ID" value="BBM84671.1"/>
    <property type="molecule type" value="Genomic_DNA"/>
</dbReference>
<sequence length="138" mass="16344">MFVITRLPIWASIYHIVLLLHLVHIDTSHFQIRIVINVTNNSIVQNIYFSKVVYDNIVYGKRKSYTNYTQFSQFYTNLNSIFINDTPITARNIEYESHNIYTKAVIKCNIPTIVQKIKVLWHIFPNDILPTKQHNDNF</sequence>
<dbReference type="AlphaFoldDB" id="A0A5S9INN7"/>
<protein>
    <submittedName>
        <fullName evidence="1">Uncharacterized protein</fullName>
    </submittedName>
</protein>
<evidence type="ECO:0000313" key="2">
    <source>
        <dbReference type="Proteomes" id="UP000326354"/>
    </source>
</evidence>
<name>A0A5S9INN7_UABAM</name>
<accession>A0A5S9INN7</accession>